<organism evidence="1 2">
    <name type="scientific">Chitinophaga niabensis</name>
    <dbReference type="NCBI Taxonomy" id="536979"/>
    <lineage>
        <taxon>Bacteria</taxon>
        <taxon>Pseudomonadati</taxon>
        <taxon>Bacteroidota</taxon>
        <taxon>Chitinophagia</taxon>
        <taxon>Chitinophagales</taxon>
        <taxon>Chitinophagaceae</taxon>
        <taxon>Chitinophaga</taxon>
    </lineage>
</organism>
<dbReference type="Proteomes" id="UP000185003">
    <property type="component" value="Unassembled WGS sequence"/>
</dbReference>
<accession>A0A1N6KA87</accession>
<proteinExistence type="predicted"/>
<name>A0A1N6KA87_9BACT</name>
<keyword evidence="2" id="KW-1185">Reference proteome</keyword>
<reference evidence="1 2" key="1">
    <citation type="submission" date="2016-11" db="EMBL/GenBank/DDBJ databases">
        <authorList>
            <person name="Jaros S."/>
            <person name="Januszkiewicz K."/>
            <person name="Wedrychowicz H."/>
        </authorList>
    </citation>
    <scope>NUCLEOTIDE SEQUENCE [LARGE SCALE GENOMIC DNA]</scope>
    <source>
        <strain evidence="1 2">DSM 24787</strain>
    </source>
</reference>
<protein>
    <submittedName>
        <fullName evidence="1">Uncharacterized protein</fullName>
    </submittedName>
</protein>
<evidence type="ECO:0000313" key="1">
    <source>
        <dbReference type="EMBL" id="SIO53514.1"/>
    </source>
</evidence>
<evidence type="ECO:0000313" key="2">
    <source>
        <dbReference type="Proteomes" id="UP000185003"/>
    </source>
</evidence>
<dbReference type="RefSeq" id="WP_074242656.1">
    <property type="nucleotide sequence ID" value="NZ_FSRA01000002.1"/>
</dbReference>
<gene>
    <name evidence="1" type="ORF">SAMN04488055_5429</name>
</gene>
<sequence length="149" mass="17684">MKCDISTSDLPDRIQKQITDTGFDINDFTIETFGQYDNGIKLWEEKSTLTLPNNEYTEMRRFCFLISNATDENKAKVEILTAHLTRTSLDGERMIERAHEAFFQEDGKFRKKELIIEDLERQMRGRERITKLYELELAKKNEQGRNIRR</sequence>
<dbReference type="STRING" id="536979.SAMN04488055_5429"/>
<dbReference type="EMBL" id="FSRA01000002">
    <property type="protein sequence ID" value="SIO53514.1"/>
    <property type="molecule type" value="Genomic_DNA"/>
</dbReference>
<dbReference type="AlphaFoldDB" id="A0A1N6KA87"/>